<dbReference type="EMBL" id="JXYQ01000046">
    <property type="protein sequence ID" value="KJA09923.1"/>
    <property type="molecule type" value="Genomic_DNA"/>
</dbReference>
<dbReference type="STRING" id="80878.RP29_14040"/>
<dbReference type="AlphaFoldDB" id="A0A0D7K9S7"/>
<dbReference type="Proteomes" id="UP000032566">
    <property type="component" value="Unassembled WGS sequence"/>
</dbReference>
<dbReference type="OrthoDB" id="8831594at2"/>
<evidence type="ECO:0000313" key="1">
    <source>
        <dbReference type="EMBL" id="KJA09923.1"/>
    </source>
</evidence>
<evidence type="ECO:0000313" key="2">
    <source>
        <dbReference type="Proteomes" id="UP000032566"/>
    </source>
</evidence>
<evidence type="ECO:0008006" key="3">
    <source>
        <dbReference type="Google" id="ProtNLM"/>
    </source>
</evidence>
<dbReference type="Pfam" id="PF06097">
    <property type="entry name" value="DUF945"/>
    <property type="match status" value="1"/>
</dbReference>
<keyword evidence="2" id="KW-1185">Reference proteome</keyword>
<dbReference type="PATRIC" id="fig|80878.5.peg.2593"/>
<comment type="caution">
    <text evidence="1">The sequence shown here is derived from an EMBL/GenBank/DDBJ whole genome shotgun (WGS) entry which is preliminary data.</text>
</comment>
<organism evidence="1 2">
    <name type="scientific">Acidovorax temperans</name>
    <dbReference type="NCBI Taxonomy" id="80878"/>
    <lineage>
        <taxon>Bacteria</taxon>
        <taxon>Pseudomonadati</taxon>
        <taxon>Pseudomonadota</taxon>
        <taxon>Betaproteobacteria</taxon>
        <taxon>Burkholderiales</taxon>
        <taxon>Comamonadaceae</taxon>
        <taxon>Acidovorax</taxon>
    </lineage>
</organism>
<dbReference type="InterPro" id="IPR010352">
    <property type="entry name" value="DUF945"/>
</dbReference>
<gene>
    <name evidence="1" type="ORF">RP29_14040</name>
</gene>
<protein>
    <recommendedName>
        <fullName evidence="3">DUF945 domain-containing protein</fullName>
    </recommendedName>
</protein>
<reference evidence="1 2" key="1">
    <citation type="submission" date="2014-12" db="EMBL/GenBank/DDBJ databases">
        <title>Isolation of bacteria from lake water.</title>
        <authorList>
            <person name="Sheng K.-Y."/>
            <person name="Chin P.-S."/>
            <person name="Chan K.-G."/>
            <person name="Tan G.S."/>
        </authorList>
    </citation>
    <scope>NUCLEOTIDE SEQUENCE [LARGE SCALE GENOMIC DNA]</scope>
    <source>
        <strain evidence="1 2">KY4</strain>
    </source>
</reference>
<dbReference type="RefSeq" id="WP_044399618.1">
    <property type="nucleotide sequence ID" value="NZ_JXYQ01000046.1"/>
</dbReference>
<sequence>MNKKTALGAAVALAVVAYGGATWYLGQRAQVSYQEALEEVRKVLGAETVVSQDYQKGFFTSQAKVVLQWTPPASADASEPAPQPLRVVVNSAVRHGPLAGGTLAAAVVESRFALEGLDAKAGTLLAKAQAPTLTTVHGLTGSHNMKLIVPAGELGDEEVTMRWQEMKTEFSVSGDRTQVKGNFQWPELAFSGVKKASDEEEAQGEAPSRFAMSFKGMNGDFESQIIDDLWMMAPGKGSIRFAQVDASNTPQGGTASTLLALKDLLGTTTIERSGKLLSMASSLKGKGLVGPVDFESIGFEEKFERIDADVVKTLQVAMVESYRKDGLKAMASEEDSGKLFGLLADNAQRLAAALPAYSMKFVATLGGQQGEVSYGGEITRAPSAEEVTQAGWGPVLLKNATFHADVRLPKAWLPQLAKAAGQEEFKSEDVDGMIGMAQAAGYVRQEGDNLTSSLKMEGGQAKLNGRVMDLPNFMR</sequence>
<name>A0A0D7K9S7_9BURK</name>
<proteinExistence type="predicted"/>
<accession>A0A0D7K9S7</accession>